<dbReference type="EMBL" id="ML977562">
    <property type="protein sequence ID" value="KAF2005615.1"/>
    <property type="molecule type" value="Genomic_DNA"/>
</dbReference>
<reference evidence="2" key="1">
    <citation type="journal article" date="2020" name="Stud. Mycol.">
        <title>101 Dothideomycetes genomes: a test case for predicting lifestyles and emergence of pathogens.</title>
        <authorList>
            <person name="Haridas S."/>
            <person name="Albert R."/>
            <person name="Binder M."/>
            <person name="Bloem J."/>
            <person name="Labutti K."/>
            <person name="Salamov A."/>
            <person name="Andreopoulos B."/>
            <person name="Baker S."/>
            <person name="Barry K."/>
            <person name="Bills G."/>
            <person name="Bluhm B."/>
            <person name="Cannon C."/>
            <person name="Castanera R."/>
            <person name="Culley D."/>
            <person name="Daum C."/>
            <person name="Ezra D."/>
            <person name="Gonzalez J."/>
            <person name="Henrissat B."/>
            <person name="Kuo A."/>
            <person name="Liang C."/>
            <person name="Lipzen A."/>
            <person name="Lutzoni F."/>
            <person name="Magnuson J."/>
            <person name="Mondo S."/>
            <person name="Nolan M."/>
            <person name="Ohm R."/>
            <person name="Pangilinan J."/>
            <person name="Park H.-J."/>
            <person name="Ramirez L."/>
            <person name="Alfaro M."/>
            <person name="Sun H."/>
            <person name="Tritt A."/>
            <person name="Yoshinaga Y."/>
            <person name="Zwiers L.-H."/>
            <person name="Turgeon B."/>
            <person name="Goodwin S."/>
            <person name="Spatafora J."/>
            <person name="Crous P."/>
            <person name="Grigoriev I."/>
        </authorList>
    </citation>
    <scope>NUCLEOTIDE SEQUENCE</scope>
    <source>
        <strain evidence="2">CBS 123094</strain>
    </source>
</reference>
<proteinExistence type="predicted"/>
<keyword evidence="3" id="KW-1185">Reference proteome</keyword>
<gene>
    <name evidence="2" type="ORF">P154DRAFT_570907</name>
</gene>
<organism evidence="2 3">
    <name type="scientific">Amniculicola lignicola CBS 123094</name>
    <dbReference type="NCBI Taxonomy" id="1392246"/>
    <lineage>
        <taxon>Eukaryota</taxon>
        <taxon>Fungi</taxon>
        <taxon>Dikarya</taxon>
        <taxon>Ascomycota</taxon>
        <taxon>Pezizomycotina</taxon>
        <taxon>Dothideomycetes</taxon>
        <taxon>Pleosporomycetidae</taxon>
        <taxon>Pleosporales</taxon>
        <taxon>Amniculicolaceae</taxon>
        <taxon>Amniculicola</taxon>
    </lineage>
</organism>
<evidence type="ECO:0000256" key="1">
    <source>
        <dbReference type="SAM" id="MobiDB-lite"/>
    </source>
</evidence>
<sequence length="157" mass="17018">MDRSVQEGTEACLKSGITLPYTVWTWINLHSLLFSSNPVTSPGLTKYMSFVRYEISRQRKSQSGIGSTHMMNMSNNSSTKSSKSHISTFCTTSKFTSGPSSKTNPPSTKSTDSNDNDKDKDCSHGNFGDTCWACGGIVVYDDDLGSGLECTDCGVPN</sequence>
<evidence type="ECO:0000313" key="2">
    <source>
        <dbReference type="EMBL" id="KAF2005615.1"/>
    </source>
</evidence>
<dbReference type="AlphaFoldDB" id="A0A6A5X1J2"/>
<feature type="compositionally biased region" description="Low complexity" evidence="1">
    <location>
        <begin position="96"/>
        <end position="113"/>
    </location>
</feature>
<feature type="region of interest" description="Disordered" evidence="1">
    <location>
        <begin position="61"/>
        <end position="119"/>
    </location>
</feature>
<evidence type="ECO:0000313" key="3">
    <source>
        <dbReference type="Proteomes" id="UP000799779"/>
    </source>
</evidence>
<feature type="compositionally biased region" description="Low complexity" evidence="1">
    <location>
        <begin position="67"/>
        <end position="88"/>
    </location>
</feature>
<name>A0A6A5X1J2_9PLEO</name>
<dbReference type="Proteomes" id="UP000799779">
    <property type="component" value="Unassembled WGS sequence"/>
</dbReference>
<protein>
    <submittedName>
        <fullName evidence="2">Uncharacterized protein</fullName>
    </submittedName>
</protein>
<accession>A0A6A5X1J2</accession>